<keyword evidence="8" id="KW-1185">Reference proteome</keyword>
<dbReference type="InterPro" id="IPR036910">
    <property type="entry name" value="HMG_box_dom_sf"/>
</dbReference>
<dbReference type="EnsemblMetazoa" id="XM_038202586.1">
    <property type="protein sequence ID" value="XP_038058514.1"/>
    <property type="gene ID" value="LOC119729805"/>
</dbReference>
<feature type="region of interest" description="Disordered" evidence="5">
    <location>
        <begin position="101"/>
        <end position="132"/>
    </location>
</feature>
<evidence type="ECO:0000259" key="6">
    <source>
        <dbReference type="PROSITE" id="PS50118"/>
    </source>
</evidence>
<evidence type="ECO:0000256" key="4">
    <source>
        <dbReference type="SAM" id="Coils"/>
    </source>
</evidence>
<dbReference type="SUPFAM" id="SSF47095">
    <property type="entry name" value="HMG-box"/>
    <property type="match status" value="1"/>
</dbReference>
<dbReference type="Pfam" id="PF00505">
    <property type="entry name" value="HMG_box"/>
    <property type="match status" value="1"/>
</dbReference>
<dbReference type="PANTHER" id="PTHR46040:SF3">
    <property type="entry name" value="HIGH MOBILITY GROUP PROTEIN 2"/>
    <property type="match status" value="1"/>
</dbReference>
<dbReference type="InterPro" id="IPR051965">
    <property type="entry name" value="ChromReg_NeuronalGeneExpr"/>
</dbReference>
<evidence type="ECO:0000313" key="8">
    <source>
        <dbReference type="Proteomes" id="UP000887568"/>
    </source>
</evidence>
<dbReference type="OrthoDB" id="3213154at2759"/>
<keyword evidence="2 3" id="KW-0539">Nucleus</keyword>
<dbReference type="Gene3D" id="1.10.30.10">
    <property type="entry name" value="High mobility group box domain"/>
    <property type="match status" value="1"/>
</dbReference>
<sequence length="389" mass="44081">MSSRLVPMSIYRAIESFRSSMDLGDGSSSHTLMPQSTSSTGLFNYSGFEDDVTKESSHLSVDAGSFPSSNGANMTSSLSQSMTNPEIITDISQVEILQQDNSQDAPEANKEETTKSKPGWTKGKKRRRLKDVNAPRAPLTGYVRFLNDRRDKARADNPNMSFAEITRMLGKEWTTLSQSEKQCYLDEADKDKERYVKELDQYQQTEAYRVFTKKQQERKKKGEAGEEGETQTNGTGLEYTDEIRMDDELPGFDVPIFTEEFLNYNKSRENELRQLRKSTTEYEEQNAILQKHIDNMKAAISKLETEAVQQRNTNMTLQQHLQALRVSLTTSFAVIPLPGSEETPTLATIDTYMNKLHQLILDSPQENANLIAMVREIVGKLDLQSDPKL</sequence>
<keyword evidence="4" id="KW-0175">Coiled coil</keyword>
<evidence type="ECO:0000256" key="2">
    <source>
        <dbReference type="ARBA" id="ARBA00023242"/>
    </source>
</evidence>
<keyword evidence="1 3" id="KW-0238">DNA-binding</keyword>
<feature type="coiled-coil region" evidence="4">
    <location>
        <begin position="265"/>
        <end position="313"/>
    </location>
</feature>
<dbReference type="RefSeq" id="XP_038058514.1">
    <property type="nucleotide sequence ID" value="XM_038202586.1"/>
</dbReference>
<protein>
    <recommendedName>
        <fullName evidence="6">HMG box domain-containing protein</fullName>
    </recommendedName>
</protein>
<feature type="DNA-binding region" description="HMG box" evidence="3">
    <location>
        <begin position="135"/>
        <end position="203"/>
    </location>
</feature>
<dbReference type="PANTHER" id="PTHR46040">
    <property type="entry name" value="HIGH MOBILITY GROUP PROTEIN 2"/>
    <property type="match status" value="1"/>
</dbReference>
<organism evidence="7 8">
    <name type="scientific">Patiria miniata</name>
    <name type="common">Bat star</name>
    <name type="synonym">Asterina miniata</name>
    <dbReference type="NCBI Taxonomy" id="46514"/>
    <lineage>
        <taxon>Eukaryota</taxon>
        <taxon>Metazoa</taxon>
        <taxon>Echinodermata</taxon>
        <taxon>Eleutherozoa</taxon>
        <taxon>Asterozoa</taxon>
        <taxon>Asteroidea</taxon>
        <taxon>Valvatacea</taxon>
        <taxon>Valvatida</taxon>
        <taxon>Asterinidae</taxon>
        <taxon>Patiria</taxon>
    </lineage>
</organism>
<dbReference type="PRINTS" id="PR00886">
    <property type="entry name" value="HIGHMOBLTY12"/>
</dbReference>
<feature type="region of interest" description="Disordered" evidence="5">
    <location>
        <begin position="59"/>
        <end position="81"/>
    </location>
</feature>
<feature type="region of interest" description="Disordered" evidence="5">
    <location>
        <begin position="214"/>
        <end position="235"/>
    </location>
</feature>
<dbReference type="GeneID" id="119729805"/>
<feature type="compositionally biased region" description="Polar residues" evidence="5">
    <location>
        <begin position="66"/>
        <end position="81"/>
    </location>
</feature>
<proteinExistence type="predicted"/>
<dbReference type="GO" id="GO:0010468">
    <property type="term" value="P:regulation of gene expression"/>
    <property type="evidence" value="ECO:0007669"/>
    <property type="project" value="TreeGrafter"/>
</dbReference>
<dbReference type="InterPro" id="IPR009071">
    <property type="entry name" value="HMG_box_dom"/>
</dbReference>
<evidence type="ECO:0000256" key="5">
    <source>
        <dbReference type="SAM" id="MobiDB-lite"/>
    </source>
</evidence>
<feature type="domain" description="HMG box" evidence="6">
    <location>
        <begin position="135"/>
        <end position="203"/>
    </location>
</feature>
<dbReference type="OMA" id="PRRGNWT"/>
<reference evidence="7" key="1">
    <citation type="submission" date="2022-11" db="UniProtKB">
        <authorList>
            <consortium name="EnsemblMetazoa"/>
        </authorList>
    </citation>
    <scope>IDENTIFICATION</scope>
</reference>
<evidence type="ECO:0000256" key="3">
    <source>
        <dbReference type="PROSITE-ProRule" id="PRU00267"/>
    </source>
</evidence>
<dbReference type="PROSITE" id="PS50118">
    <property type="entry name" value="HMG_BOX_2"/>
    <property type="match status" value="1"/>
</dbReference>
<dbReference type="CTD" id="10363"/>
<dbReference type="AlphaFoldDB" id="A0A914A4N4"/>
<accession>A0A914A4N4</accession>
<evidence type="ECO:0000313" key="7">
    <source>
        <dbReference type="EnsemblMetazoa" id="XP_038058514.1"/>
    </source>
</evidence>
<dbReference type="SMART" id="SM00398">
    <property type="entry name" value="HMG"/>
    <property type="match status" value="1"/>
</dbReference>
<dbReference type="GO" id="GO:0003677">
    <property type="term" value="F:DNA binding"/>
    <property type="evidence" value="ECO:0007669"/>
    <property type="project" value="UniProtKB-UniRule"/>
</dbReference>
<dbReference type="GO" id="GO:0005634">
    <property type="term" value="C:nucleus"/>
    <property type="evidence" value="ECO:0007669"/>
    <property type="project" value="UniProtKB-UniRule"/>
</dbReference>
<name>A0A914A4N4_PATMI</name>
<evidence type="ECO:0000256" key="1">
    <source>
        <dbReference type="ARBA" id="ARBA00023125"/>
    </source>
</evidence>
<dbReference type="Proteomes" id="UP000887568">
    <property type="component" value="Unplaced"/>
</dbReference>